<accession>A0AAN8TQP7</accession>
<evidence type="ECO:0008006" key="3">
    <source>
        <dbReference type="Google" id="ProtNLM"/>
    </source>
</evidence>
<dbReference type="PANTHER" id="PTHR45088:SF1">
    <property type="entry name" value="OS04G0476000 PROTEIN"/>
    <property type="match status" value="1"/>
</dbReference>
<dbReference type="Gene3D" id="1.25.40.10">
    <property type="entry name" value="Tetratricopeptide repeat domain"/>
    <property type="match status" value="1"/>
</dbReference>
<dbReference type="SMART" id="SM00671">
    <property type="entry name" value="SEL1"/>
    <property type="match status" value="3"/>
</dbReference>
<keyword evidence="2" id="KW-1185">Reference proteome</keyword>
<sequence>MTSLVYAANPPDSEEAIKWLYKASVAGYVRAQYQLALCLHKNRSSSRNLREAAAEGGYVRAMYNIAMCYSVGEGLVQSHKLARKWMKRAADRGHSKAQFEHGLSLFSEGNMKKAVVYLELATRAGETAADHVKYVILQEMSTSCRDRAMFLADNWRPLPSSSR</sequence>
<dbReference type="Pfam" id="PF08238">
    <property type="entry name" value="Sel1"/>
    <property type="match status" value="4"/>
</dbReference>
<dbReference type="InterPro" id="IPR053301">
    <property type="entry name" value="F-box_motif"/>
</dbReference>
<dbReference type="AlphaFoldDB" id="A0AAN8TQP7"/>
<dbReference type="Proteomes" id="UP001371456">
    <property type="component" value="Unassembled WGS sequence"/>
</dbReference>
<dbReference type="EMBL" id="JBANQN010000005">
    <property type="protein sequence ID" value="KAK6789143.1"/>
    <property type="molecule type" value="Genomic_DNA"/>
</dbReference>
<evidence type="ECO:0000313" key="1">
    <source>
        <dbReference type="EMBL" id="KAK6789143.1"/>
    </source>
</evidence>
<dbReference type="PANTHER" id="PTHR45088">
    <property type="entry name" value="OSJNBA0022H21.17 PROTEIN"/>
    <property type="match status" value="1"/>
</dbReference>
<organism evidence="1 2">
    <name type="scientific">Solanum bulbocastanum</name>
    <name type="common">Wild potato</name>
    <dbReference type="NCBI Taxonomy" id="147425"/>
    <lineage>
        <taxon>Eukaryota</taxon>
        <taxon>Viridiplantae</taxon>
        <taxon>Streptophyta</taxon>
        <taxon>Embryophyta</taxon>
        <taxon>Tracheophyta</taxon>
        <taxon>Spermatophyta</taxon>
        <taxon>Magnoliopsida</taxon>
        <taxon>eudicotyledons</taxon>
        <taxon>Gunneridae</taxon>
        <taxon>Pentapetalae</taxon>
        <taxon>asterids</taxon>
        <taxon>lamiids</taxon>
        <taxon>Solanales</taxon>
        <taxon>Solanaceae</taxon>
        <taxon>Solanoideae</taxon>
        <taxon>Solaneae</taxon>
        <taxon>Solanum</taxon>
    </lineage>
</organism>
<name>A0AAN8TQP7_SOLBU</name>
<comment type="caution">
    <text evidence="1">The sequence shown here is derived from an EMBL/GenBank/DDBJ whole genome shotgun (WGS) entry which is preliminary data.</text>
</comment>
<evidence type="ECO:0000313" key="2">
    <source>
        <dbReference type="Proteomes" id="UP001371456"/>
    </source>
</evidence>
<reference evidence="1 2" key="1">
    <citation type="submission" date="2024-02" db="EMBL/GenBank/DDBJ databases">
        <title>de novo genome assembly of Solanum bulbocastanum strain 11H21.</title>
        <authorList>
            <person name="Hosaka A.J."/>
        </authorList>
    </citation>
    <scope>NUCLEOTIDE SEQUENCE [LARGE SCALE GENOMIC DNA]</scope>
    <source>
        <tissue evidence="1">Young leaves</tissue>
    </source>
</reference>
<dbReference type="InterPro" id="IPR006597">
    <property type="entry name" value="Sel1-like"/>
</dbReference>
<dbReference type="InterPro" id="IPR011990">
    <property type="entry name" value="TPR-like_helical_dom_sf"/>
</dbReference>
<gene>
    <name evidence="1" type="ORF">RDI58_012942</name>
</gene>
<dbReference type="SUPFAM" id="SSF81901">
    <property type="entry name" value="HCP-like"/>
    <property type="match status" value="1"/>
</dbReference>
<proteinExistence type="predicted"/>
<protein>
    <recommendedName>
        <fullName evidence="3">F-box protein</fullName>
    </recommendedName>
</protein>